<evidence type="ECO:0000313" key="3">
    <source>
        <dbReference type="EMBL" id="SEN15580.1"/>
    </source>
</evidence>
<dbReference type="GO" id="GO:0004176">
    <property type="term" value="F:ATP-dependent peptidase activity"/>
    <property type="evidence" value="ECO:0007669"/>
    <property type="project" value="UniProtKB-UniRule"/>
</dbReference>
<dbReference type="EMBL" id="FOCQ01000006">
    <property type="protein sequence ID" value="SEN15580.1"/>
    <property type="molecule type" value="Genomic_DNA"/>
</dbReference>
<feature type="domain" description="Lon proteolytic" evidence="2">
    <location>
        <begin position="237"/>
        <end position="344"/>
    </location>
</feature>
<evidence type="ECO:0000256" key="1">
    <source>
        <dbReference type="PROSITE-ProRule" id="PRU01122"/>
    </source>
</evidence>
<evidence type="ECO:0000259" key="2">
    <source>
        <dbReference type="PROSITE" id="PS51786"/>
    </source>
</evidence>
<dbReference type="AlphaFoldDB" id="A0A1H8E852"/>
<evidence type="ECO:0000313" key="4">
    <source>
        <dbReference type="Proteomes" id="UP000199695"/>
    </source>
</evidence>
<dbReference type="InterPro" id="IPR036034">
    <property type="entry name" value="PDZ_sf"/>
</dbReference>
<reference evidence="3 4" key="1">
    <citation type="submission" date="2016-10" db="EMBL/GenBank/DDBJ databases">
        <authorList>
            <person name="de Groot N.N."/>
        </authorList>
    </citation>
    <scope>NUCLEOTIDE SEQUENCE [LARGE SCALE GENOMIC DNA]</scope>
    <source>
        <strain evidence="3 4">DSM 46701</strain>
    </source>
</reference>
<gene>
    <name evidence="3" type="ORF">SAMN05444955_106179</name>
</gene>
<dbReference type="InterPro" id="IPR020568">
    <property type="entry name" value="Ribosomal_Su5_D2-typ_SF"/>
</dbReference>
<dbReference type="GO" id="GO:0030163">
    <property type="term" value="P:protein catabolic process"/>
    <property type="evidence" value="ECO:0007669"/>
    <property type="project" value="InterPro"/>
</dbReference>
<keyword evidence="1" id="KW-0720">Serine protease</keyword>
<dbReference type="InterPro" id="IPR027065">
    <property type="entry name" value="Lon_Prtase"/>
</dbReference>
<dbReference type="SUPFAM" id="SSF50156">
    <property type="entry name" value="PDZ domain-like"/>
    <property type="match status" value="1"/>
</dbReference>
<dbReference type="Gene3D" id="3.30.230.10">
    <property type="match status" value="1"/>
</dbReference>
<organism evidence="3 4">
    <name type="scientific">Lihuaxuella thermophila</name>
    <dbReference type="NCBI Taxonomy" id="1173111"/>
    <lineage>
        <taxon>Bacteria</taxon>
        <taxon>Bacillati</taxon>
        <taxon>Bacillota</taxon>
        <taxon>Bacilli</taxon>
        <taxon>Bacillales</taxon>
        <taxon>Thermoactinomycetaceae</taxon>
        <taxon>Lihuaxuella</taxon>
    </lineage>
</organism>
<dbReference type="SUPFAM" id="SSF54211">
    <property type="entry name" value="Ribosomal protein S5 domain 2-like"/>
    <property type="match status" value="1"/>
</dbReference>
<accession>A0A1H8E852</accession>
<dbReference type="Pfam" id="PF13180">
    <property type="entry name" value="PDZ_2"/>
    <property type="match status" value="1"/>
</dbReference>
<protein>
    <recommendedName>
        <fullName evidence="1">endopeptidase La</fullName>
        <ecNumber evidence="1">3.4.21.53</ecNumber>
    </recommendedName>
</protein>
<dbReference type="RefSeq" id="WP_089967353.1">
    <property type="nucleotide sequence ID" value="NZ_FOCQ01000006.1"/>
</dbReference>
<dbReference type="EC" id="3.4.21.53" evidence="1"/>
<sequence length="359" mass="39070">MNFRMQSKRIWGGVLGAVIFIALGVSLLLPIPYFAMGPGSAIDVSPLVHVGTSQPDEKGTFLLTTISLKEGNVFDYLYSKITGQTELVPEREILAQGESEEEYARRQAENMIASQNNAIIAAYRQAGRPVKVEVSGIEIFQLLKNRNTGLKEGDLIKKVDGRAFSSTEQLIQYLGTKTPGEVVTVNLIRGKKQMEKKVELVELPAAPGEKKRAGLGIIPVVRVKVNISPPAEIHTQNIGGPSAGLMFSLEVLNRLLPEDLTKGYRIAGTGTISQTGEVGQIGGIQYKVIAADREDAEIFFCPRDREPGDENEKTARETAEKIGTPMKIVPVSSLQEAVRYLQHLPARSAFKSKTLTGAA</sequence>
<keyword evidence="4" id="KW-1185">Reference proteome</keyword>
<dbReference type="NCBIfam" id="NF041438">
    <property type="entry name" value="SepM_fam_S16"/>
    <property type="match status" value="1"/>
</dbReference>
<dbReference type="Pfam" id="PF05362">
    <property type="entry name" value="Lon_C"/>
    <property type="match status" value="1"/>
</dbReference>
<dbReference type="Proteomes" id="UP000199695">
    <property type="component" value="Unassembled WGS sequence"/>
</dbReference>
<proteinExistence type="inferred from homology"/>
<dbReference type="GO" id="GO:0006508">
    <property type="term" value="P:proteolysis"/>
    <property type="evidence" value="ECO:0007669"/>
    <property type="project" value="UniProtKB-KW"/>
</dbReference>
<keyword evidence="1" id="KW-0378">Hydrolase</keyword>
<feature type="active site" evidence="1">
    <location>
        <position position="287"/>
    </location>
</feature>
<feature type="active site" evidence="1">
    <location>
        <position position="242"/>
    </location>
</feature>
<dbReference type="GO" id="GO:0005524">
    <property type="term" value="F:ATP binding"/>
    <property type="evidence" value="ECO:0007669"/>
    <property type="project" value="InterPro"/>
</dbReference>
<keyword evidence="1" id="KW-0645">Protease</keyword>
<dbReference type="PANTHER" id="PTHR10046">
    <property type="entry name" value="ATP DEPENDENT LON PROTEASE FAMILY MEMBER"/>
    <property type="match status" value="1"/>
</dbReference>
<dbReference type="InterPro" id="IPR001478">
    <property type="entry name" value="PDZ"/>
</dbReference>
<dbReference type="InterPro" id="IPR008269">
    <property type="entry name" value="Lon_proteolytic"/>
</dbReference>
<name>A0A1H8E852_9BACL</name>
<dbReference type="GO" id="GO:0004252">
    <property type="term" value="F:serine-type endopeptidase activity"/>
    <property type="evidence" value="ECO:0007669"/>
    <property type="project" value="UniProtKB-UniRule"/>
</dbReference>
<dbReference type="Gene3D" id="2.30.42.10">
    <property type="match status" value="1"/>
</dbReference>
<comment type="catalytic activity">
    <reaction evidence="1">
        <text>Hydrolysis of proteins in presence of ATP.</text>
        <dbReference type="EC" id="3.4.21.53"/>
    </reaction>
</comment>
<dbReference type="PROSITE" id="PS51786">
    <property type="entry name" value="LON_PROTEOLYTIC"/>
    <property type="match status" value="1"/>
</dbReference>
<dbReference type="OrthoDB" id="2356897at2"/>
<comment type="similarity">
    <text evidence="1">Belongs to the peptidase S16 family.</text>
</comment>
<dbReference type="STRING" id="1173111.SAMN05444955_106179"/>
<dbReference type="InterPro" id="IPR014721">
    <property type="entry name" value="Ribsml_uS5_D2-typ_fold_subgr"/>
</dbReference>